<feature type="non-terminal residue" evidence="1">
    <location>
        <position position="1"/>
    </location>
</feature>
<gene>
    <name evidence="1" type="ORF">S12H4_01563</name>
</gene>
<sequence>TLLKTPIIIDIGAEAKQRATHWYNHYTLVDKGFPANARGKINSVQIYAGVAMTNIDVATFFVVGENRLSTRDYENIATVALGYSEHEVNLDVEEGDYIGIAINGEGEIDHDAGEATGSWYRSDDSIPCTNVYFSVFADRPMSIHGKGIG</sequence>
<accession>X1Q3A8</accession>
<name>X1Q3A8_9ZZZZ</name>
<evidence type="ECO:0000313" key="1">
    <source>
        <dbReference type="EMBL" id="GAI62713.1"/>
    </source>
</evidence>
<proteinExistence type="predicted"/>
<protein>
    <submittedName>
        <fullName evidence="1">Uncharacterized protein</fullName>
    </submittedName>
</protein>
<comment type="caution">
    <text evidence="1">The sequence shown here is derived from an EMBL/GenBank/DDBJ whole genome shotgun (WGS) entry which is preliminary data.</text>
</comment>
<organism evidence="1">
    <name type="scientific">marine sediment metagenome</name>
    <dbReference type="NCBI Taxonomy" id="412755"/>
    <lineage>
        <taxon>unclassified sequences</taxon>
        <taxon>metagenomes</taxon>
        <taxon>ecological metagenomes</taxon>
    </lineage>
</organism>
<dbReference type="EMBL" id="BARW01000321">
    <property type="protein sequence ID" value="GAI62713.1"/>
    <property type="molecule type" value="Genomic_DNA"/>
</dbReference>
<dbReference type="AlphaFoldDB" id="X1Q3A8"/>
<reference evidence="1" key="1">
    <citation type="journal article" date="2014" name="Front. Microbiol.">
        <title>High frequency of phylogenetically diverse reductive dehalogenase-homologous genes in deep subseafloor sedimentary metagenomes.</title>
        <authorList>
            <person name="Kawai M."/>
            <person name="Futagami T."/>
            <person name="Toyoda A."/>
            <person name="Takaki Y."/>
            <person name="Nishi S."/>
            <person name="Hori S."/>
            <person name="Arai W."/>
            <person name="Tsubouchi T."/>
            <person name="Morono Y."/>
            <person name="Uchiyama I."/>
            <person name="Ito T."/>
            <person name="Fujiyama A."/>
            <person name="Inagaki F."/>
            <person name="Takami H."/>
        </authorList>
    </citation>
    <scope>NUCLEOTIDE SEQUENCE</scope>
    <source>
        <strain evidence="1">Expedition CK06-06</strain>
    </source>
</reference>